<comment type="caution">
    <text evidence="3">The sequence shown here is derived from an EMBL/GenBank/DDBJ whole genome shotgun (WGS) entry which is preliminary data.</text>
</comment>
<gene>
    <name evidence="3" type="ORF">A4A49_09714</name>
</gene>
<name>A0A314KYZ0_NICAT</name>
<reference evidence="3" key="1">
    <citation type="submission" date="2016-11" db="EMBL/GenBank/DDBJ databases">
        <title>The genome of Nicotiana attenuata.</title>
        <authorList>
            <person name="Xu S."/>
            <person name="Brockmoeller T."/>
            <person name="Gaquerel E."/>
            <person name="Navarro A."/>
            <person name="Kuhl H."/>
            <person name="Gase K."/>
            <person name="Ling Z."/>
            <person name="Zhou W."/>
            <person name="Kreitzer C."/>
            <person name="Stanke M."/>
            <person name="Tang H."/>
            <person name="Lyons E."/>
            <person name="Pandey P."/>
            <person name="Pandey S.P."/>
            <person name="Timmermann B."/>
            <person name="Baldwin I.T."/>
        </authorList>
    </citation>
    <scope>NUCLEOTIDE SEQUENCE [LARGE SCALE GENOMIC DNA]</scope>
    <source>
        <strain evidence="3">UT</strain>
    </source>
</reference>
<dbReference type="InterPro" id="IPR044822">
    <property type="entry name" value="Myb_DNA-bind_4"/>
</dbReference>
<sequence length="390" mass="44889">MQVNHQLTDHPNQGPVVLGQHAPEVMSFGVSNMEDIDQEMQLLDSIKFNSVEMPEAYHEGMNDVTEVSGHAEEKQPVYHRMKWTDEMVKLLITAVSYIGEDVLSNRLFIKKGKWRAISCVMAERGHHVSPQQCEDKFNDLNKKFKRLNDVLGRGTACHVVENSALLEMMDLSDDLKEEIKKLLGSKQLFYQELCSYNNQNRLFLPHDQEVQKSVLLAVKGKDKCETENVLQDFPLKRKTGGEERVSNMTCGSLNCTTTANPNLVHDMPAKRKVGGEERELNMAHSSLNGTTTLDPNVLHPYNNEIHASMNNEEREIQDEHVPPRLLQLEEQKLQIQAQILELEKKRFKHMRFCSKEDKELQKMMLDNEAIKLENQRLVLELKRSGMRPFD</sequence>
<evidence type="ECO:0000256" key="1">
    <source>
        <dbReference type="SAM" id="Coils"/>
    </source>
</evidence>
<dbReference type="AlphaFoldDB" id="A0A314KYZ0"/>
<dbReference type="Gramene" id="OIT34237">
    <property type="protein sequence ID" value="OIT34237"/>
    <property type="gene ID" value="A4A49_09714"/>
</dbReference>
<organism evidence="3 4">
    <name type="scientific">Nicotiana attenuata</name>
    <name type="common">Coyote tobacco</name>
    <dbReference type="NCBI Taxonomy" id="49451"/>
    <lineage>
        <taxon>Eukaryota</taxon>
        <taxon>Viridiplantae</taxon>
        <taxon>Streptophyta</taxon>
        <taxon>Embryophyta</taxon>
        <taxon>Tracheophyta</taxon>
        <taxon>Spermatophyta</taxon>
        <taxon>Magnoliopsida</taxon>
        <taxon>eudicotyledons</taxon>
        <taxon>Gunneridae</taxon>
        <taxon>Pentapetalae</taxon>
        <taxon>asterids</taxon>
        <taxon>lamiids</taxon>
        <taxon>Solanales</taxon>
        <taxon>Solanaceae</taxon>
        <taxon>Nicotianoideae</taxon>
        <taxon>Nicotianeae</taxon>
        <taxon>Nicotiana</taxon>
    </lineage>
</organism>
<dbReference type="Pfam" id="PF13837">
    <property type="entry name" value="Myb_DNA-bind_4"/>
    <property type="match status" value="1"/>
</dbReference>
<evidence type="ECO:0000313" key="3">
    <source>
        <dbReference type="EMBL" id="OIT34237.1"/>
    </source>
</evidence>
<feature type="coiled-coil region" evidence="1">
    <location>
        <begin position="325"/>
        <end position="375"/>
    </location>
</feature>
<dbReference type="PANTHER" id="PTHR46327:SF13">
    <property type="entry name" value="MYB_SANT-LIKE DNA-BINDING DOMAIN-CONTAINING PROTEIN"/>
    <property type="match status" value="1"/>
</dbReference>
<dbReference type="OrthoDB" id="641566at2759"/>
<keyword evidence="4" id="KW-1185">Reference proteome</keyword>
<dbReference type="KEGG" id="nau:109244931"/>
<keyword evidence="1" id="KW-0175">Coiled coil</keyword>
<feature type="domain" description="Myb-like" evidence="2">
    <location>
        <begin position="75"/>
        <end position="141"/>
    </location>
</feature>
<dbReference type="Proteomes" id="UP000187609">
    <property type="component" value="Unassembled WGS sequence"/>
</dbReference>
<accession>A0A314KYZ0</accession>
<proteinExistence type="predicted"/>
<protein>
    <recommendedName>
        <fullName evidence="2">Myb-like domain-containing protein</fullName>
    </recommendedName>
</protein>
<dbReference type="Gene3D" id="1.10.10.60">
    <property type="entry name" value="Homeodomain-like"/>
    <property type="match status" value="1"/>
</dbReference>
<evidence type="ECO:0000259" key="2">
    <source>
        <dbReference type="PROSITE" id="PS50090"/>
    </source>
</evidence>
<dbReference type="STRING" id="49451.A0A314KYZ0"/>
<evidence type="ECO:0000313" key="4">
    <source>
        <dbReference type="Proteomes" id="UP000187609"/>
    </source>
</evidence>
<dbReference type="InterPro" id="IPR001005">
    <property type="entry name" value="SANT/Myb"/>
</dbReference>
<dbReference type="EMBL" id="MJEQ01000740">
    <property type="protein sequence ID" value="OIT34237.1"/>
    <property type="molecule type" value="Genomic_DNA"/>
</dbReference>
<dbReference type="PANTHER" id="PTHR46327">
    <property type="entry name" value="F16F4.11 PROTEIN-RELATED"/>
    <property type="match status" value="1"/>
</dbReference>
<dbReference type="PROSITE" id="PS50090">
    <property type="entry name" value="MYB_LIKE"/>
    <property type="match status" value="1"/>
</dbReference>
<dbReference type="SMR" id="A0A314KYZ0"/>